<dbReference type="Pfam" id="PF03801">
    <property type="entry name" value="Ndc80_HEC"/>
    <property type="match status" value="1"/>
</dbReference>
<comment type="function">
    <text evidence="1 11">Acts as a component of the essential kinetochore-associated NDC80 complex, which is required for chromosome segregation and spindle checkpoint activity.</text>
</comment>
<evidence type="ECO:0000313" key="16">
    <source>
        <dbReference type="Proteomes" id="UP001271007"/>
    </source>
</evidence>
<feature type="compositionally biased region" description="Basic and acidic residues" evidence="13">
    <location>
        <begin position="712"/>
        <end position="723"/>
    </location>
</feature>
<dbReference type="FunFam" id="1.10.418.30:FF:000001">
    <property type="entry name" value="Probable kinetochore protein ndc80"/>
    <property type="match status" value="1"/>
</dbReference>
<keyword evidence="16" id="KW-1185">Reference proteome</keyword>
<keyword evidence="9 11" id="KW-0131">Cell cycle</keyword>
<keyword evidence="7 12" id="KW-0175">Coiled coil</keyword>
<organism evidence="15 16">
    <name type="scientific">Extremus antarcticus</name>
    <dbReference type="NCBI Taxonomy" id="702011"/>
    <lineage>
        <taxon>Eukaryota</taxon>
        <taxon>Fungi</taxon>
        <taxon>Dikarya</taxon>
        <taxon>Ascomycota</taxon>
        <taxon>Pezizomycotina</taxon>
        <taxon>Dothideomycetes</taxon>
        <taxon>Dothideomycetidae</taxon>
        <taxon>Mycosphaerellales</taxon>
        <taxon>Extremaceae</taxon>
        <taxon>Extremus</taxon>
    </lineage>
</organism>
<evidence type="ECO:0000256" key="11">
    <source>
        <dbReference type="RuleBase" id="RU368072"/>
    </source>
</evidence>
<dbReference type="PANTHER" id="PTHR10643">
    <property type="entry name" value="KINETOCHORE PROTEIN NDC80"/>
    <property type="match status" value="1"/>
</dbReference>
<dbReference type="AlphaFoldDB" id="A0AAJ0D8S3"/>
<evidence type="ECO:0000256" key="8">
    <source>
        <dbReference type="ARBA" id="ARBA00023242"/>
    </source>
</evidence>
<keyword evidence="6 11" id="KW-0995">Kinetochore</keyword>
<feature type="compositionally biased region" description="Polar residues" evidence="13">
    <location>
        <begin position="61"/>
        <end position="73"/>
    </location>
</feature>
<dbReference type="Gene3D" id="1.10.418.30">
    <property type="entry name" value="Ncd80 complex, Ncd80 subunit"/>
    <property type="match status" value="1"/>
</dbReference>
<accession>A0AAJ0D8S3</accession>
<evidence type="ECO:0000256" key="3">
    <source>
        <dbReference type="ARBA" id="ARBA00022454"/>
    </source>
</evidence>
<dbReference type="GO" id="GO:0005634">
    <property type="term" value="C:nucleus"/>
    <property type="evidence" value="ECO:0007669"/>
    <property type="project" value="UniProtKB-SubCell"/>
</dbReference>
<proteinExistence type="inferred from homology"/>
<evidence type="ECO:0000256" key="12">
    <source>
        <dbReference type="SAM" id="Coils"/>
    </source>
</evidence>
<evidence type="ECO:0000256" key="5">
    <source>
        <dbReference type="ARBA" id="ARBA00022776"/>
    </source>
</evidence>
<feature type="compositionally biased region" description="Polar residues" evidence="13">
    <location>
        <begin position="87"/>
        <end position="103"/>
    </location>
</feature>
<dbReference type="InterPro" id="IPR055260">
    <property type="entry name" value="Ndc80_CH"/>
</dbReference>
<evidence type="ECO:0000256" key="1">
    <source>
        <dbReference type="ARBA" id="ARBA00002772"/>
    </source>
</evidence>
<dbReference type="GO" id="GO:0051315">
    <property type="term" value="P:attachment of mitotic spindle microtubules to kinetochore"/>
    <property type="evidence" value="ECO:0007669"/>
    <property type="project" value="UniProtKB-UniRule"/>
</dbReference>
<evidence type="ECO:0000256" key="4">
    <source>
        <dbReference type="ARBA" id="ARBA00022618"/>
    </source>
</evidence>
<dbReference type="PANTHER" id="PTHR10643:SF2">
    <property type="entry name" value="KINETOCHORE PROTEIN NDC80 HOMOLOG"/>
    <property type="match status" value="1"/>
</dbReference>
<reference evidence="15" key="1">
    <citation type="submission" date="2023-04" db="EMBL/GenBank/DDBJ databases">
        <title>Black Yeasts Isolated from many extreme environments.</title>
        <authorList>
            <person name="Coleine C."/>
            <person name="Stajich J.E."/>
            <person name="Selbmann L."/>
        </authorList>
    </citation>
    <scope>NUCLEOTIDE SEQUENCE</scope>
    <source>
        <strain evidence="15">CCFEE 5312</strain>
    </source>
</reference>
<evidence type="ECO:0000256" key="6">
    <source>
        <dbReference type="ARBA" id="ARBA00022838"/>
    </source>
</evidence>
<dbReference type="InterPro" id="IPR038273">
    <property type="entry name" value="Ndc80_sf"/>
</dbReference>
<feature type="compositionally biased region" description="Polar residues" evidence="13">
    <location>
        <begin position="43"/>
        <end position="52"/>
    </location>
</feature>
<keyword evidence="3 11" id="KW-0158">Chromosome</keyword>
<dbReference type="Proteomes" id="UP001271007">
    <property type="component" value="Unassembled WGS sequence"/>
</dbReference>
<keyword evidence="5 11" id="KW-0498">Mitosis</keyword>
<comment type="subunit">
    <text evidence="11">Component of the NDC80 complex.</text>
</comment>
<evidence type="ECO:0000259" key="14">
    <source>
        <dbReference type="Pfam" id="PF03801"/>
    </source>
</evidence>
<name>A0AAJ0D8S3_9PEZI</name>
<protein>
    <recommendedName>
        <fullName evidence="11">Kinetochore protein NDC80</fullName>
    </recommendedName>
</protein>
<comment type="similarity">
    <text evidence="2 11">Belongs to the NDC80/HEC1 family.</text>
</comment>
<dbReference type="EMBL" id="JAWDJX010000042">
    <property type="protein sequence ID" value="KAK3049130.1"/>
    <property type="molecule type" value="Genomic_DNA"/>
</dbReference>
<dbReference type="GO" id="GO:0031262">
    <property type="term" value="C:Ndc80 complex"/>
    <property type="evidence" value="ECO:0007669"/>
    <property type="project" value="UniProtKB-UniRule"/>
</dbReference>
<feature type="coiled-coil region" evidence="12">
    <location>
        <begin position="539"/>
        <end position="669"/>
    </location>
</feature>
<keyword evidence="4 11" id="KW-0132">Cell division</keyword>
<feature type="region of interest" description="Disordered" evidence="13">
    <location>
        <begin position="1"/>
        <end position="103"/>
    </location>
</feature>
<evidence type="ECO:0000256" key="2">
    <source>
        <dbReference type="ARBA" id="ARBA00007050"/>
    </source>
</evidence>
<feature type="region of interest" description="Disordered" evidence="13">
    <location>
        <begin position="697"/>
        <end position="723"/>
    </location>
</feature>
<feature type="compositionally biased region" description="Polar residues" evidence="13">
    <location>
        <begin position="7"/>
        <end position="32"/>
    </location>
</feature>
<evidence type="ECO:0000256" key="9">
    <source>
        <dbReference type="ARBA" id="ARBA00023306"/>
    </source>
</evidence>
<feature type="coiled-coil region" evidence="12">
    <location>
        <begin position="314"/>
        <end position="348"/>
    </location>
</feature>
<evidence type="ECO:0000256" key="10">
    <source>
        <dbReference type="ARBA" id="ARBA00023328"/>
    </source>
</evidence>
<feature type="domain" description="Kinetochore protein Ndc80 CH" evidence="14">
    <location>
        <begin position="101"/>
        <end position="255"/>
    </location>
</feature>
<comment type="caution">
    <text evidence="15">The sequence shown here is derived from an EMBL/GenBank/DDBJ whole genome shotgun (WGS) entry which is preliminary data.</text>
</comment>
<evidence type="ECO:0000256" key="7">
    <source>
        <dbReference type="ARBA" id="ARBA00023054"/>
    </source>
</evidence>
<gene>
    <name evidence="15" type="primary">NDC80</name>
    <name evidence="15" type="ORF">LTR09_009549</name>
</gene>
<dbReference type="InterPro" id="IPR005550">
    <property type="entry name" value="Kinetochore_Ndc80"/>
</dbReference>
<sequence>MPASAMKRSTSNNNLAQAPHTTNHVRTTSGSRMSLAPGRPSQPVFQRSSSGDNLAGMGGFSTVQRPSTANFLGTMTGRKSYAPVASTPMNPTSSMQESTARRSSVYSARPSAAFGPAAHQSFFATAPPPNAAPVDPRQARKPAVKQQMQQDISEFLAQRNFELETKHTLRPDSMSNPTGKDFAEIFQFMYHCIDPAYRFREKMENEVPAVMKQLRYPFSQSITKSQISAVGGSNGWPTFLALLHWMMQLAKMMESYSTGAYDEACIAAGYDVTADRITFQFLSDAYKEWLSIEDDDDDDQEAQSRIQPHIDAMAAKFEQANEANLQQVAQLEAESKALQEQIDELAKSAPKLSKLDDTIKVLEEDRVKFEAYNQSMESKVEKYLTRADLLQQEIEKCEAEMHEAEDERNDIQRKVAESGLSVQHIDHMNNERERLQKGVETTAIRLEEAKERTAKKESETGAKLDELESLVQKYNSLGYHIGIIPPTALHAHDQDYELKMTVNAGPDFSASTQQPPSDRLLADSSHGYQPHHLLPTTDLKAAKRALQDLRKEISERREVSMEEDMAKVEMLDRTTEALEEKGAEIEGLTHKVRGANEEWERSREIIGAQNMASDTQVEKLEKELGRMRSELSEGVQFFEQKDMNTSLEYEQLTLRSAALREELHTELERMLNDVIKFKIHIQGSLEGYEEFVAQEVERECEEQEAGDVVAGEEQREQYDEMEE</sequence>
<keyword evidence="8 11" id="KW-0539">Nucleus</keyword>
<keyword evidence="10 11" id="KW-0137">Centromere</keyword>
<evidence type="ECO:0000313" key="15">
    <source>
        <dbReference type="EMBL" id="KAK3049130.1"/>
    </source>
</evidence>
<dbReference type="GO" id="GO:0051301">
    <property type="term" value="P:cell division"/>
    <property type="evidence" value="ECO:0007669"/>
    <property type="project" value="UniProtKB-UniRule"/>
</dbReference>
<comment type="subcellular location">
    <subcellularLocation>
        <location evidence="11">Chromosome</location>
        <location evidence="11">Centromere</location>
        <location evidence="11">Kinetochore</location>
    </subcellularLocation>
    <subcellularLocation>
        <location evidence="11">Nucleus</location>
    </subcellularLocation>
</comment>
<evidence type="ECO:0000256" key="13">
    <source>
        <dbReference type="SAM" id="MobiDB-lite"/>
    </source>
</evidence>
<feature type="coiled-coil region" evidence="12">
    <location>
        <begin position="373"/>
        <end position="459"/>
    </location>
</feature>